<dbReference type="KEGG" id="ehx:EMIHUDRAFT_370134"/>
<feature type="compositionally biased region" description="Low complexity" evidence="1">
    <location>
        <begin position="91"/>
        <end position="104"/>
    </location>
</feature>
<dbReference type="HOGENOM" id="CLU_1535322_0_0_1"/>
<evidence type="ECO:0000256" key="1">
    <source>
        <dbReference type="SAM" id="MobiDB-lite"/>
    </source>
</evidence>
<dbReference type="Proteomes" id="UP000013827">
    <property type="component" value="Unassembled WGS sequence"/>
</dbReference>
<feature type="region of interest" description="Disordered" evidence="1">
    <location>
        <begin position="1"/>
        <end position="175"/>
    </location>
</feature>
<dbReference type="RefSeq" id="XP_005779224.1">
    <property type="nucleotide sequence ID" value="XM_005779167.1"/>
</dbReference>
<dbReference type="EnsemblProtists" id="EOD26795">
    <property type="protein sequence ID" value="EOD26795"/>
    <property type="gene ID" value="EMIHUDRAFT_366882"/>
</dbReference>
<dbReference type="GeneID" id="17263210"/>
<keyword evidence="3" id="KW-1185">Reference proteome</keyword>
<protein>
    <submittedName>
        <fullName evidence="2">Uncharacterized protein</fullName>
    </submittedName>
</protein>
<evidence type="ECO:0000313" key="3">
    <source>
        <dbReference type="Proteomes" id="UP000013827"/>
    </source>
</evidence>
<dbReference type="KEGG" id="ehx:EMIHUDRAFT_366882"/>
<name>A0A0D3J0L0_EMIH1</name>
<reference evidence="2" key="2">
    <citation type="submission" date="2024-10" db="UniProtKB">
        <authorList>
            <consortium name="EnsemblProtists"/>
        </authorList>
    </citation>
    <scope>IDENTIFICATION</scope>
</reference>
<dbReference type="GeneID" id="17272341"/>
<dbReference type="KEGG" id="ehx:EMIHUDRAFT_353360"/>
<dbReference type="GeneID" id="17259438"/>
<dbReference type="GeneID" id="17273868"/>
<dbReference type="EnsemblProtists" id="EOD17045">
    <property type="protein sequence ID" value="EOD17045"/>
    <property type="gene ID" value="EMIHUDRAFT_370134"/>
</dbReference>
<dbReference type="EnsemblProtists" id="EOD28323">
    <property type="protein sequence ID" value="EOD28323"/>
    <property type="gene ID" value="EMIHUDRAFT_353360"/>
</dbReference>
<reference evidence="3" key="1">
    <citation type="journal article" date="2013" name="Nature">
        <title>Pan genome of the phytoplankton Emiliania underpins its global distribution.</title>
        <authorList>
            <person name="Read B.A."/>
            <person name="Kegel J."/>
            <person name="Klute M.J."/>
            <person name="Kuo A."/>
            <person name="Lefebvre S.C."/>
            <person name="Maumus F."/>
            <person name="Mayer C."/>
            <person name="Miller J."/>
            <person name="Monier A."/>
            <person name="Salamov A."/>
            <person name="Young J."/>
            <person name="Aguilar M."/>
            <person name="Claverie J.M."/>
            <person name="Frickenhaus S."/>
            <person name="Gonzalez K."/>
            <person name="Herman E.K."/>
            <person name="Lin Y.C."/>
            <person name="Napier J."/>
            <person name="Ogata H."/>
            <person name="Sarno A.F."/>
            <person name="Shmutz J."/>
            <person name="Schroeder D."/>
            <person name="de Vargas C."/>
            <person name="Verret F."/>
            <person name="von Dassow P."/>
            <person name="Valentin K."/>
            <person name="Van de Peer Y."/>
            <person name="Wheeler G."/>
            <person name="Dacks J.B."/>
            <person name="Delwiche C.F."/>
            <person name="Dyhrman S.T."/>
            <person name="Glockner G."/>
            <person name="John U."/>
            <person name="Richards T."/>
            <person name="Worden A.Z."/>
            <person name="Zhang X."/>
            <person name="Grigoriev I.V."/>
            <person name="Allen A.E."/>
            <person name="Bidle K."/>
            <person name="Borodovsky M."/>
            <person name="Bowler C."/>
            <person name="Brownlee C."/>
            <person name="Cock J.M."/>
            <person name="Elias M."/>
            <person name="Gladyshev V.N."/>
            <person name="Groth M."/>
            <person name="Guda C."/>
            <person name="Hadaegh A."/>
            <person name="Iglesias-Rodriguez M.D."/>
            <person name="Jenkins J."/>
            <person name="Jones B.M."/>
            <person name="Lawson T."/>
            <person name="Leese F."/>
            <person name="Lindquist E."/>
            <person name="Lobanov A."/>
            <person name="Lomsadze A."/>
            <person name="Malik S.B."/>
            <person name="Marsh M.E."/>
            <person name="Mackinder L."/>
            <person name="Mock T."/>
            <person name="Mueller-Roeber B."/>
            <person name="Pagarete A."/>
            <person name="Parker M."/>
            <person name="Probert I."/>
            <person name="Quesneville H."/>
            <person name="Raines C."/>
            <person name="Rensing S.A."/>
            <person name="Riano-Pachon D.M."/>
            <person name="Richier S."/>
            <person name="Rokitta S."/>
            <person name="Shiraiwa Y."/>
            <person name="Soanes D.M."/>
            <person name="van der Giezen M."/>
            <person name="Wahlund T.M."/>
            <person name="Williams B."/>
            <person name="Wilson W."/>
            <person name="Wolfe G."/>
            <person name="Wurch L.L."/>
        </authorList>
    </citation>
    <scope>NUCLEOTIDE SEQUENCE</scope>
</reference>
<accession>A0A0D3J0L0</accession>
<evidence type="ECO:0000313" key="2">
    <source>
        <dbReference type="EnsemblProtists" id="EOD17045"/>
    </source>
</evidence>
<dbReference type="KEGG" id="ehx:EMIHUDRAFT_371140"/>
<proteinExistence type="predicted"/>
<sequence length="175" mass="17401">MDPLAALGAYGEDSDSEDEDAAPSALHSSAASLAASTAASAAAAAAATAPSQPALPSASDLGLPDSWTSTGGDSDDEQPTDPKGTRYNAVPLPSSLAAAAGPGSRHSKSHMPAALPISTPGGPAEPPAKRRAVAAPQAASGAKKALLPPQLRRPNVVTEDARAWSSKQGRPKPRE</sequence>
<dbReference type="RefSeq" id="XP_005769474.1">
    <property type="nucleotide sequence ID" value="XM_005769417.1"/>
</dbReference>
<dbReference type="PaxDb" id="2903-EOD13288"/>
<feature type="compositionally biased region" description="Low complexity" evidence="1">
    <location>
        <begin position="22"/>
        <end position="72"/>
    </location>
</feature>
<organism evidence="2 3">
    <name type="scientific">Emiliania huxleyi (strain CCMP1516)</name>
    <dbReference type="NCBI Taxonomy" id="280463"/>
    <lineage>
        <taxon>Eukaryota</taxon>
        <taxon>Haptista</taxon>
        <taxon>Haptophyta</taxon>
        <taxon>Prymnesiophyceae</taxon>
        <taxon>Isochrysidales</taxon>
        <taxon>Noelaerhabdaceae</taxon>
        <taxon>Emiliania</taxon>
    </lineage>
</organism>
<dbReference type="RefSeq" id="XP_005765717.1">
    <property type="nucleotide sequence ID" value="XM_005765660.1"/>
</dbReference>
<feature type="compositionally biased region" description="Low complexity" evidence="1">
    <location>
        <begin position="133"/>
        <end position="145"/>
    </location>
</feature>
<dbReference type="RefSeq" id="XP_005780752.1">
    <property type="nucleotide sequence ID" value="XM_005780695.1"/>
</dbReference>
<dbReference type="AlphaFoldDB" id="A0A0D3J0L0"/>
<dbReference type="EnsemblProtists" id="EOD13288">
    <property type="protein sequence ID" value="EOD13288"/>
    <property type="gene ID" value="EMIHUDRAFT_371140"/>
</dbReference>
<feature type="compositionally biased region" description="Acidic residues" evidence="1">
    <location>
        <begin position="12"/>
        <end position="21"/>
    </location>
</feature>